<keyword evidence="13" id="KW-1185">Reference proteome</keyword>
<accession>A0A2U1KMC1</accession>
<evidence type="ECO:0000313" key="12">
    <source>
        <dbReference type="EMBL" id="PWA37862.1"/>
    </source>
</evidence>
<evidence type="ECO:0000256" key="10">
    <source>
        <dbReference type="SAM" id="MobiDB-lite"/>
    </source>
</evidence>
<reference evidence="12 13" key="1">
    <citation type="journal article" date="2018" name="Mol. Plant">
        <title>The genome of Artemisia annua provides insight into the evolution of Asteraceae family and artemisinin biosynthesis.</title>
        <authorList>
            <person name="Shen Q."/>
            <person name="Zhang L."/>
            <person name="Liao Z."/>
            <person name="Wang S."/>
            <person name="Yan T."/>
            <person name="Shi P."/>
            <person name="Liu M."/>
            <person name="Fu X."/>
            <person name="Pan Q."/>
            <person name="Wang Y."/>
            <person name="Lv Z."/>
            <person name="Lu X."/>
            <person name="Zhang F."/>
            <person name="Jiang W."/>
            <person name="Ma Y."/>
            <person name="Chen M."/>
            <person name="Hao X."/>
            <person name="Li L."/>
            <person name="Tang Y."/>
            <person name="Lv G."/>
            <person name="Zhou Y."/>
            <person name="Sun X."/>
            <person name="Brodelius P.E."/>
            <person name="Rose J.K.C."/>
            <person name="Tang K."/>
        </authorList>
    </citation>
    <scope>NUCLEOTIDE SEQUENCE [LARGE SCALE GENOMIC DNA]</scope>
    <source>
        <strain evidence="13">cv. Huhao1</strain>
        <tissue evidence="12">Leaf</tissue>
    </source>
</reference>
<keyword evidence="5 9" id="KW-0498">Mitosis</keyword>
<comment type="subunit">
    <text evidence="9">Component of the NDC80 complex.</text>
</comment>
<dbReference type="PANTHER" id="PTHR14281">
    <property type="entry name" value="KINETOCHORE PROTEIN SPC25-RELATED"/>
    <property type="match status" value="1"/>
</dbReference>
<evidence type="ECO:0000259" key="11">
    <source>
        <dbReference type="Pfam" id="PF08234"/>
    </source>
</evidence>
<dbReference type="Pfam" id="PF08234">
    <property type="entry name" value="Spindle_Spc25"/>
    <property type="match status" value="1"/>
</dbReference>
<keyword evidence="7 9" id="KW-0131">Cell cycle</keyword>
<keyword evidence="8 9" id="KW-0137">Centromere</keyword>
<keyword evidence="9" id="KW-0539">Nucleus</keyword>
<proteinExistence type="inferred from homology"/>
<dbReference type="GO" id="GO:0031262">
    <property type="term" value="C:Ndc80 complex"/>
    <property type="evidence" value="ECO:0007669"/>
    <property type="project" value="InterPro"/>
</dbReference>
<dbReference type="STRING" id="35608.A0A2U1KMC1"/>
<evidence type="ECO:0000256" key="8">
    <source>
        <dbReference type="ARBA" id="ARBA00023328"/>
    </source>
</evidence>
<evidence type="ECO:0000256" key="4">
    <source>
        <dbReference type="ARBA" id="ARBA00022618"/>
    </source>
</evidence>
<dbReference type="GO" id="GO:0007059">
    <property type="term" value="P:chromosome segregation"/>
    <property type="evidence" value="ECO:0007669"/>
    <property type="project" value="InterPro"/>
</dbReference>
<evidence type="ECO:0000256" key="6">
    <source>
        <dbReference type="ARBA" id="ARBA00023054"/>
    </source>
</evidence>
<feature type="domain" description="Chromosome segregation protein Spc25 C-terminal" evidence="11">
    <location>
        <begin position="151"/>
        <end position="219"/>
    </location>
</feature>
<evidence type="ECO:0000313" key="13">
    <source>
        <dbReference type="Proteomes" id="UP000245207"/>
    </source>
</evidence>
<feature type="region of interest" description="Disordered" evidence="10">
    <location>
        <begin position="247"/>
        <end position="280"/>
    </location>
</feature>
<evidence type="ECO:0000256" key="2">
    <source>
        <dbReference type="ARBA" id="ARBA00006379"/>
    </source>
</evidence>
<comment type="caution">
    <text evidence="12">The sequence shown here is derived from an EMBL/GenBank/DDBJ whole genome shotgun (WGS) entry which is preliminary data.</text>
</comment>
<comment type="similarity">
    <text evidence="2 9">Belongs to the SPC25 family.</text>
</comment>
<evidence type="ECO:0000256" key="5">
    <source>
        <dbReference type="ARBA" id="ARBA00022776"/>
    </source>
</evidence>
<organism evidence="12 13">
    <name type="scientific">Artemisia annua</name>
    <name type="common">Sweet wormwood</name>
    <dbReference type="NCBI Taxonomy" id="35608"/>
    <lineage>
        <taxon>Eukaryota</taxon>
        <taxon>Viridiplantae</taxon>
        <taxon>Streptophyta</taxon>
        <taxon>Embryophyta</taxon>
        <taxon>Tracheophyta</taxon>
        <taxon>Spermatophyta</taxon>
        <taxon>Magnoliopsida</taxon>
        <taxon>eudicotyledons</taxon>
        <taxon>Gunneridae</taxon>
        <taxon>Pentapetalae</taxon>
        <taxon>asterids</taxon>
        <taxon>campanulids</taxon>
        <taxon>Asterales</taxon>
        <taxon>Asteraceae</taxon>
        <taxon>Asteroideae</taxon>
        <taxon>Anthemideae</taxon>
        <taxon>Artemisiinae</taxon>
        <taxon>Artemisia</taxon>
    </lineage>
</organism>
<feature type="compositionally biased region" description="Polar residues" evidence="10">
    <location>
        <begin position="247"/>
        <end position="258"/>
    </location>
</feature>
<evidence type="ECO:0000256" key="1">
    <source>
        <dbReference type="ARBA" id="ARBA00004584"/>
    </source>
</evidence>
<dbReference type="Gene3D" id="3.30.457.50">
    <property type="entry name" value="Chromosome segregation protein Spc25"/>
    <property type="match status" value="1"/>
</dbReference>
<evidence type="ECO:0000256" key="7">
    <source>
        <dbReference type="ARBA" id="ARBA00023306"/>
    </source>
</evidence>
<sequence>MSEIQMICNKEIEIQQQRMETVVQSFTKSMHLVRSQAKETVTNQEKIWRMKLELRGAEEDLVKALSVKTRKEAKKMAIADSISASKARTEELKKIVADQRSRKDEYAEIISYQSEVLKECEEKHKQDAECREEIEEAILWYNRVLGFRIERGRGIKFIFTNIHPKNLNEEYFFTIRLEREIYSLLDCHPQVSEAKKMIEELNITNGLYSFVRSMRAKFQEVAAGEKILEIASHPQETTVITMSAPLSSVSTENGSGSPATVDRSRQGKRARNPKNVQGVQSSILSPVSASSVRKSPRFKKLQMQSEVIKLIGCVRRHSRAELLFQTMPFCQQEKMTKVIPGGAILVSP</sequence>
<dbReference type="InterPro" id="IPR013255">
    <property type="entry name" value="Spc25_C"/>
</dbReference>
<keyword evidence="6" id="KW-0175">Coiled coil</keyword>
<dbReference type="AlphaFoldDB" id="A0A2U1KMC1"/>
<dbReference type="PANTHER" id="PTHR14281:SF0">
    <property type="entry name" value="KINETOCHORE PROTEIN SPC25"/>
    <property type="match status" value="1"/>
</dbReference>
<keyword evidence="4 9" id="KW-0132">Cell division</keyword>
<dbReference type="EMBL" id="PKPP01016263">
    <property type="protein sequence ID" value="PWA37862.1"/>
    <property type="molecule type" value="Genomic_DNA"/>
</dbReference>
<evidence type="ECO:0000256" key="9">
    <source>
        <dbReference type="RuleBase" id="RU367150"/>
    </source>
</evidence>
<dbReference type="FunFam" id="3.30.457.50:FF:000001">
    <property type="entry name" value="Probable kinetochore protein spc25"/>
    <property type="match status" value="1"/>
</dbReference>
<dbReference type="CDD" id="cd23784">
    <property type="entry name" value="RWD_Spc25"/>
    <property type="match status" value="1"/>
</dbReference>
<dbReference type="GO" id="GO:0005634">
    <property type="term" value="C:nucleus"/>
    <property type="evidence" value="ECO:0007669"/>
    <property type="project" value="UniProtKB-SubCell"/>
</dbReference>
<name>A0A2U1KMC1_ARTAN</name>
<keyword evidence="3 9" id="KW-0158">Chromosome</keyword>
<dbReference type="GO" id="GO:0051301">
    <property type="term" value="P:cell division"/>
    <property type="evidence" value="ECO:0007669"/>
    <property type="project" value="UniProtKB-UniRule"/>
</dbReference>
<comment type="function">
    <text evidence="9">Acts as a component of the essential kinetochore-associated NDC80 complex, which is required for chromosome segregation and spindle checkpoint activity.</text>
</comment>
<protein>
    <recommendedName>
        <fullName evidence="9">Kinetochore protein SPC25</fullName>
    </recommendedName>
</protein>
<comment type="subcellular location">
    <subcellularLocation>
        <location evidence="1">Chromosome</location>
        <location evidence="1">Centromere</location>
    </subcellularLocation>
    <subcellularLocation>
        <location evidence="9">Nucleus</location>
    </subcellularLocation>
    <subcellularLocation>
        <location evidence="9">Chromosome</location>
        <location evidence="9">Centromere</location>
        <location evidence="9">Kinetochore</location>
    </subcellularLocation>
</comment>
<dbReference type="Proteomes" id="UP000245207">
    <property type="component" value="Unassembled WGS sequence"/>
</dbReference>
<gene>
    <name evidence="12" type="ORF">CTI12_AA576850</name>
</gene>
<keyword evidence="9" id="KW-0995">Kinetochore</keyword>
<dbReference type="OrthoDB" id="6353017at2759"/>
<dbReference type="InterPro" id="IPR045143">
    <property type="entry name" value="Spc25"/>
</dbReference>
<evidence type="ECO:0000256" key="3">
    <source>
        <dbReference type="ARBA" id="ARBA00022454"/>
    </source>
</evidence>